<dbReference type="Proteomes" id="UP000019678">
    <property type="component" value="Unassembled WGS sequence"/>
</dbReference>
<feature type="region of interest" description="Disordered" evidence="1">
    <location>
        <begin position="32"/>
        <end position="107"/>
    </location>
</feature>
<accession>A0A017SVM9</accession>
<evidence type="ECO:0000313" key="2">
    <source>
        <dbReference type="EMBL" id="EYF00655.1"/>
    </source>
</evidence>
<evidence type="ECO:0000313" key="3">
    <source>
        <dbReference type="Proteomes" id="UP000019678"/>
    </source>
</evidence>
<name>A0A017SVM9_9BACT</name>
<protein>
    <submittedName>
        <fullName evidence="2">Uncharacterized protein</fullName>
    </submittedName>
</protein>
<organism evidence="2 3">
    <name type="scientific">Chondromyces apiculatus DSM 436</name>
    <dbReference type="NCBI Taxonomy" id="1192034"/>
    <lineage>
        <taxon>Bacteria</taxon>
        <taxon>Pseudomonadati</taxon>
        <taxon>Myxococcota</taxon>
        <taxon>Polyangia</taxon>
        <taxon>Polyangiales</taxon>
        <taxon>Polyangiaceae</taxon>
        <taxon>Chondromyces</taxon>
    </lineage>
</organism>
<feature type="compositionally biased region" description="Basic and acidic residues" evidence="1">
    <location>
        <begin position="92"/>
        <end position="107"/>
    </location>
</feature>
<sequence length="139" mass="15157">MACSSFGDALSQLLEHGRTGNAFAQFHCPRAHEQPLPAPQPGTHHGGFARHPGRAGPGDHGVNAARLLFQCRQGRPRGPPDPPHQRPAHGRSGTERRLRIDGGARQHLLERRPLTRGAGESGWVLRQLRRVLHRLGGLA</sequence>
<reference evidence="2 3" key="1">
    <citation type="submission" date="2013-05" db="EMBL/GenBank/DDBJ databases">
        <title>Genome assembly of Chondromyces apiculatus DSM 436.</title>
        <authorList>
            <person name="Sharma G."/>
            <person name="Khatri I."/>
            <person name="Kaur C."/>
            <person name="Mayilraj S."/>
            <person name="Subramanian S."/>
        </authorList>
    </citation>
    <scope>NUCLEOTIDE SEQUENCE [LARGE SCALE GENOMIC DNA]</scope>
    <source>
        <strain evidence="2 3">DSM 436</strain>
    </source>
</reference>
<keyword evidence="3" id="KW-1185">Reference proteome</keyword>
<gene>
    <name evidence="2" type="ORF">CAP_0408</name>
</gene>
<evidence type="ECO:0000256" key="1">
    <source>
        <dbReference type="SAM" id="MobiDB-lite"/>
    </source>
</evidence>
<proteinExistence type="predicted"/>
<dbReference type="STRING" id="1192034.CAP_0408"/>
<dbReference type="AlphaFoldDB" id="A0A017SVM9"/>
<dbReference type="EMBL" id="ASRX01000103">
    <property type="protein sequence ID" value="EYF00655.1"/>
    <property type="molecule type" value="Genomic_DNA"/>
</dbReference>
<comment type="caution">
    <text evidence="2">The sequence shown here is derived from an EMBL/GenBank/DDBJ whole genome shotgun (WGS) entry which is preliminary data.</text>
</comment>